<sequence>MEDTVETIKFHGIKQRYQYVLILENGTPKMIGVNTWRDSAEKWEHRNVIQRMH</sequence>
<proteinExistence type="predicted"/>
<gene>
    <name evidence="1" type="ORF">PLUA15_460016</name>
</gene>
<accession>A0AAX2HE37</accession>
<name>A0AAX2HE37_9PSED</name>
<evidence type="ECO:0000313" key="2">
    <source>
        <dbReference type="Proteomes" id="UP000219564"/>
    </source>
</evidence>
<evidence type="ECO:0000313" key="1">
    <source>
        <dbReference type="EMBL" id="SOB53826.1"/>
    </source>
</evidence>
<dbReference type="Proteomes" id="UP000219564">
    <property type="component" value="Unassembled WGS sequence"/>
</dbReference>
<dbReference type="EMBL" id="OBKZ01000041">
    <property type="protein sequence ID" value="SOB53826.1"/>
    <property type="molecule type" value="Genomic_DNA"/>
</dbReference>
<protein>
    <submittedName>
        <fullName evidence="1">Uncharacterized protein</fullName>
    </submittedName>
</protein>
<reference evidence="1 2" key="1">
    <citation type="submission" date="2017-08" db="EMBL/GenBank/DDBJ databases">
        <authorList>
            <person name="Chaillou S."/>
        </authorList>
    </citation>
    <scope>NUCLEOTIDE SEQUENCE [LARGE SCALE GENOMIC DNA]</scope>
    <source>
        <strain evidence="1 2">MFPA15A1205</strain>
    </source>
</reference>
<dbReference type="AlphaFoldDB" id="A0AAX2HE37"/>
<comment type="caution">
    <text evidence="1">The sequence shown here is derived from an EMBL/GenBank/DDBJ whole genome shotgun (WGS) entry which is preliminary data.</text>
</comment>
<organism evidence="1 2">
    <name type="scientific">Pseudomonas lundensis</name>
    <dbReference type="NCBI Taxonomy" id="86185"/>
    <lineage>
        <taxon>Bacteria</taxon>
        <taxon>Pseudomonadati</taxon>
        <taxon>Pseudomonadota</taxon>
        <taxon>Gammaproteobacteria</taxon>
        <taxon>Pseudomonadales</taxon>
        <taxon>Pseudomonadaceae</taxon>
        <taxon>Pseudomonas</taxon>
    </lineage>
</organism>